<sequence>MKLQTKKMKQIILTVLTIAIIAKVGYELKFFDVAFGMFKLKCFKKPVQKVSFKTLSFISHSLNDQVFHIEMRSRGWHFIKQYGKGLIYEKDGYEILISKRVFFSQYSFYEVATKEVFELV</sequence>
<evidence type="ECO:0000313" key="1">
    <source>
        <dbReference type="EMBL" id="MBS7527873.1"/>
    </source>
</evidence>
<accession>A0ABS5PRS8</accession>
<organism evidence="1 2">
    <name type="scientific">Fusibacter paucivorans</name>
    <dbReference type="NCBI Taxonomy" id="76009"/>
    <lineage>
        <taxon>Bacteria</taxon>
        <taxon>Bacillati</taxon>
        <taxon>Bacillota</taxon>
        <taxon>Clostridia</taxon>
        <taxon>Eubacteriales</taxon>
        <taxon>Eubacteriales Family XII. Incertae Sedis</taxon>
        <taxon>Fusibacter</taxon>
    </lineage>
</organism>
<evidence type="ECO:0008006" key="3">
    <source>
        <dbReference type="Google" id="ProtNLM"/>
    </source>
</evidence>
<gene>
    <name evidence="1" type="ORF">KHM83_14405</name>
</gene>
<comment type="caution">
    <text evidence="1">The sequence shown here is derived from an EMBL/GenBank/DDBJ whole genome shotgun (WGS) entry which is preliminary data.</text>
</comment>
<dbReference type="Proteomes" id="UP000746471">
    <property type="component" value="Unassembled WGS sequence"/>
</dbReference>
<name>A0ABS5PRS8_9FIRM</name>
<dbReference type="RefSeq" id="WP_213237735.1">
    <property type="nucleotide sequence ID" value="NZ_JAHBCL010000027.1"/>
</dbReference>
<evidence type="ECO:0000313" key="2">
    <source>
        <dbReference type="Proteomes" id="UP000746471"/>
    </source>
</evidence>
<reference evidence="1 2" key="1">
    <citation type="submission" date="2021-05" db="EMBL/GenBank/DDBJ databases">
        <title>Fusibacter ferrireducens sp. nov., an anaerobic, sulfur- and Fe-reducing bacterium isolated from the mangrove sediment.</title>
        <authorList>
            <person name="Qiu D."/>
        </authorList>
    </citation>
    <scope>NUCLEOTIDE SEQUENCE [LARGE SCALE GENOMIC DNA]</scope>
    <source>
        <strain evidence="1 2">DSM 12116</strain>
    </source>
</reference>
<protein>
    <recommendedName>
        <fullName evidence="3">PH domain-containing protein</fullName>
    </recommendedName>
</protein>
<dbReference type="EMBL" id="JAHBCL010000027">
    <property type="protein sequence ID" value="MBS7527873.1"/>
    <property type="molecule type" value="Genomic_DNA"/>
</dbReference>
<proteinExistence type="predicted"/>
<keyword evidence="2" id="KW-1185">Reference proteome</keyword>